<dbReference type="Pfam" id="PF00975">
    <property type="entry name" value="Thioesterase"/>
    <property type="match status" value="1"/>
</dbReference>
<dbReference type="InterPro" id="IPR029058">
    <property type="entry name" value="AB_hydrolase_fold"/>
</dbReference>
<dbReference type="PANTHER" id="PTHR11487">
    <property type="entry name" value="THIOESTERASE"/>
    <property type="match status" value="1"/>
</dbReference>
<evidence type="ECO:0000256" key="1">
    <source>
        <dbReference type="ARBA" id="ARBA00007169"/>
    </source>
</evidence>
<dbReference type="InterPro" id="IPR012223">
    <property type="entry name" value="TEII"/>
</dbReference>
<organism evidence="3">
    <name type="scientific">Micromonospora sp. CCTCC AA 2012012</name>
    <dbReference type="NCBI Taxonomy" id="3111921"/>
    <lineage>
        <taxon>Bacteria</taxon>
        <taxon>Bacillati</taxon>
        <taxon>Actinomycetota</taxon>
        <taxon>Actinomycetes</taxon>
        <taxon>Micromonosporales</taxon>
        <taxon>Micromonosporaceae</taxon>
        <taxon>Micromonospora</taxon>
    </lineage>
</organism>
<feature type="domain" description="Thioesterase" evidence="2">
    <location>
        <begin position="21"/>
        <end position="242"/>
    </location>
</feature>
<dbReference type="PANTHER" id="PTHR11487:SF0">
    <property type="entry name" value="S-ACYL FATTY ACID SYNTHASE THIOESTERASE, MEDIUM CHAIN"/>
    <property type="match status" value="1"/>
</dbReference>
<name>A0AAU7MEZ8_9ACTN</name>
<comment type="similarity">
    <text evidence="1">Belongs to the thioesterase family.</text>
</comment>
<sequence>MPELTRPYLPIRAGAALPRLRLFCFPHAGGAASAYRRWLRDVPDGVEILPVQLPGRENRLAETPHTDLATLVDELADALAAHLCVPYALVGNSLGALVATELARELARRDAPAPAHLVVAAAPPDVRRDLAPVAGLPDAALIAAIHDRHGGIPVDLAADPAFAQFIVTPLRADMTLVESCRPAAAPVLGCPLTAFVGDRDTTVDLADLQGWRAVSTGAFVAHELTGDHFALLHHRDRVLAAVSTTRG</sequence>
<protein>
    <submittedName>
        <fullName evidence="3">Thioesterase domain-containing protein</fullName>
    </submittedName>
</protein>
<evidence type="ECO:0000313" key="3">
    <source>
        <dbReference type="EMBL" id="XBP96063.1"/>
    </source>
</evidence>
<dbReference type="EMBL" id="CP157762">
    <property type="protein sequence ID" value="XBP96063.1"/>
    <property type="molecule type" value="Genomic_DNA"/>
</dbReference>
<dbReference type="GO" id="GO:0008610">
    <property type="term" value="P:lipid biosynthetic process"/>
    <property type="evidence" value="ECO:0007669"/>
    <property type="project" value="TreeGrafter"/>
</dbReference>
<evidence type="ECO:0000259" key="2">
    <source>
        <dbReference type="Pfam" id="PF00975"/>
    </source>
</evidence>
<dbReference type="SUPFAM" id="SSF53474">
    <property type="entry name" value="alpha/beta-Hydrolases"/>
    <property type="match status" value="1"/>
</dbReference>
<reference evidence="3" key="1">
    <citation type="submission" date="2024-01" db="EMBL/GenBank/DDBJ databases">
        <title>The genome sequence of Micromonospora mangrovi CCTCC AA 2012012.</title>
        <authorList>
            <person name="Gao J."/>
        </authorList>
    </citation>
    <scope>NUCLEOTIDE SEQUENCE</scope>
    <source>
        <strain evidence="3">CCTCC AA 2012012</strain>
    </source>
</reference>
<dbReference type="Gene3D" id="3.40.50.1820">
    <property type="entry name" value="alpha/beta hydrolase"/>
    <property type="match status" value="1"/>
</dbReference>
<dbReference type="RefSeq" id="WP_350937450.1">
    <property type="nucleotide sequence ID" value="NZ_CP157762.1"/>
</dbReference>
<gene>
    <name evidence="4" type="ORF">ABUL08_11955</name>
    <name evidence="3" type="ORF">VK199_11905</name>
</gene>
<evidence type="ECO:0000313" key="4">
    <source>
        <dbReference type="EMBL" id="XCH76767.1"/>
    </source>
</evidence>
<dbReference type="AlphaFoldDB" id="A0AAU7MEZ8"/>
<dbReference type="InterPro" id="IPR001031">
    <property type="entry name" value="Thioesterase"/>
</dbReference>
<proteinExistence type="inferred from homology"/>
<accession>A0AAU7MEZ8</accession>
<reference evidence="4" key="2">
    <citation type="submission" date="2024-06" db="EMBL/GenBank/DDBJ databases">
        <title>Micromonospora mangrovi CCTCC AA 2012012 genome sequences.</title>
        <authorList>
            <person name="Gao J."/>
        </authorList>
    </citation>
    <scope>NUCLEOTIDE SEQUENCE</scope>
    <source>
        <strain evidence="4">CCTCC AA 2012012</strain>
    </source>
</reference>
<dbReference type="EMBL" id="CP159342">
    <property type="protein sequence ID" value="XCH76767.1"/>
    <property type="molecule type" value="Genomic_DNA"/>
</dbReference>